<dbReference type="PANTHER" id="PTHR13393:SF0">
    <property type="entry name" value="RNA N6-ADENOSINE-METHYLTRANSFERASE METTL16"/>
    <property type="match status" value="1"/>
</dbReference>
<evidence type="ECO:0000256" key="4">
    <source>
        <dbReference type="ARBA" id="ARBA00022679"/>
    </source>
</evidence>
<dbReference type="EMBL" id="NQYH01000009">
    <property type="protein sequence ID" value="RIY40340.1"/>
    <property type="molecule type" value="Genomic_DNA"/>
</dbReference>
<comment type="caution">
    <text evidence="7">The sequence shown here is derived from an EMBL/GenBank/DDBJ whole genome shotgun (WGS) entry which is preliminary data.</text>
</comment>
<gene>
    <name evidence="6" type="primary">rlmF</name>
    <name evidence="7" type="ORF">CJP73_10750</name>
</gene>
<comment type="catalytic activity">
    <reaction evidence="6">
        <text>adenosine(1618) in 23S rRNA + S-adenosyl-L-methionine = N(6)-methyladenosine(1618) in 23S rRNA + S-adenosyl-L-homocysteine + H(+)</text>
        <dbReference type="Rhea" id="RHEA:16497"/>
        <dbReference type="Rhea" id="RHEA-COMP:10229"/>
        <dbReference type="Rhea" id="RHEA-COMP:10231"/>
        <dbReference type="ChEBI" id="CHEBI:15378"/>
        <dbReference type="ChEBI" id="CHEBI:57856"/>
        <dbReference type="ChEBI" id="CHEBI:59789"/>
        <dbReference type="ChEBI" id="CHEBI:74411"/>
        <dbReference type="ChEBI" id="CHEBI:74449"/>
        <dbReference type="EC" id="2.1.1.181"/>
    </reaction>
</comment>
<dbReference type="GO" id="GO:0070475">
    <property type="term" value="P:rRNA base methylation"/>
    <property type="evidence" value="ECO:0007669"/>
    <property type="project" value="TreeGrafter"/>
</dbReference>
<dbReference type="GO" id="GO:0052907">
    <property type="term" value="F:23S rRNA (adenine(1618)-N(6))-methyltransferase activity"/>
    <property type="evidence" value="ECO:0007669"/>
    <property type="project" value="UniProtKB-EC"/>
</dbReference>
<evidence type="ECO:0000313" key="8">
    <source>
        <dbReference type="Proteomes" id="UP000266206"/>
    </source>
</evidence>
<accession>A0A3A1YTZ2</accession>
<dbReference type="InterPro" id="IPR010286">
    <property type="entry name" value="METTL16/RlmF"/>
</dbReference>
<evidence type="ECO:0000256" key="3">
    <source>
        <dbReference type="ARBA" id="ARBA00022603"/>
    </source>
</evidence>
<comment type="subcellular location">
    <subcellularLocation>
        <location evidence="6">Cytoplasm</location>
    </subcellularLocation>
</comment>
<dbReference type="HAMAP" id="MF_01848">
    <property type="entry name" value="23SrRNA_methyltr_F"/>
    <property type="match status" value="1"/>
</dbReference>
<dbReference type="InterPro" id="IPR029063">
    <property type="entry name" value="SAM-dependent_MTases_sf"/>
</dbReference>
<organism evidence="7 8">
    <name type="scientific">Neopusillimonas maritima</name>
    <dbReference type="NCBI Taxonomy" id="2026239"/>
    <lineage>
        <taxon>Bacteria</taxon>
        <taxon>Pseudomonadati</taxon>
        <taxon>Pseudomonadota</taxon>
        <taxon>Betaproteobacteria</taxon>
        <taxon>Burkholderiales</taxon>
        <taxon>Alcaligenaceae</taxon>
        <taxon>Neopusillimonas</taxon>
    </lineage>
</organism>
<sequence length="322" mass="35850">MSTLSSFHPRNRHQGRYDFTALIKSMPELAAFVRVNPHGDQSIDFANSAAVRALNAALLKAWYGLAYWDIPEGYLCPPIPGRGDYVHHLADLLAERNAGVIPRGPAVHVLDIGTGASAIYPVIGHCDYGWRFTGSDIDPVAVKSAQAIIQANPGLRDSAEVRRQKSPAHIFKGLVGVNEYFDLTLCNPPFYSSSEEAADNSERKWRGLGKAGMRHKRPLLNFGGRDNELWYEGGEALFISRMAEESRVFQKQVLWFSTLVSKESNLPKVYRSIKNAGALEVRTVGMAQGQKKSRFVAWTFLNPADQEAWHKRREANAGRNGR</sequence>
<dbReference type="PANTHER" id="PTHR13393">
    <property type="entry name" value="SAM-DEPENDENT METHYLTRANSFERASE"/>
    <property type="match status" value="1"/>
</dbReference>
<dbReference type="SUPFAM" id="SSF53335">
    <property type="entry name" value="S-adenosyl-L-methionine-dependent methyltransferases"/>
    <property type="match status" value="1"/>
</dbReference>
<keyword evidence="1 6" id="KW-0963">Cytoplasm</keyword>
<dbReference type="OrthoDB" id="1115728at2"/>
<dbReference type="RefSeq" id="WP_119516422.1">
    <property type="nucleotide sequence ID" value="NZ_NQYH01000009.1"/>
</dbReference>
<proteinExistence type="inferred from homology"/>
<evidence type="ECO:0000256" key="6">
    <source>
        <dbReference type="HAMAP-Rule" id="MF_01848"/>
    </source>
</evidence>
<dbReference type="NCBIfam" id="NF008725">
    <property type="entry name" value="PRK11727.1"/>
    <property type="match status" value="1"/>
</dbReference>
<evidence type="ECO:0000256" key="2">
    <source>
        <dbReference type="ARBA" id="ARBA00022552"/>
    </source>
</evidence>
<evidence type="ECO:0000313" key="7">
    <source>
        <dbReference type="EMBL" id="RIY40340.1"/>
    </source>
</evidence>
<keyword evidence="2 6" id="KW-0698">rRNA processing</keyword>
<keyword evidence="5 6" id="KW-0949">S-adenosyl-L-methionine</keyword>
<reference evidence="7 8" key="1">
    <citation type="submission" date="2017-08" db="EMBL/GenBank/DDBJ databases">
        <title>Pusillimonas indicus sp. nov., a member of the family Alcaligenaceae isolated from surface seawater.</title>
        <authorList>
            <person name="Li J."/>
        </authorList>
    </citation>
    <scope>NUCLEOTIDE SEQUENCE [LARGE SCALE GENOMIC DNA]</scope>
    <source>
        <strain evidence="7 8">L52-1-41</strain>
    </source>
</reference>
<evidence type="ECO:0000256" key="1">
    <source>
        <dbReference type="ARBA" id="ARBA00022490"/>
    </source>
</evidence>
<dbReference type="Proteomes" id="UP000266206">
    <property type="component" value="Unassembled WGS sequence"/>
</dbReference>
<dbReference type="AlphaFoldDB" id="A0A3A1YTZ2"/>
<dbReference type="CDD" id="cd02440">
    <property type="entry name" value="AdoMet_MTases"/>
    <property type="match status" value="1"/>
</dbReference>
<dbReference type="Pfam" id="PF05971">
    <property type="entry name" value="Methyltransf_10"/>
    <property type="match status" value="1"/>
</dbReference>
<comment type="function">
    <text evidence="6">Specifically methylates the adenine in position 1618 of 23S rRNA.</text>
</comment>
<keyword evidence="4 6" id="KW-0808">Transferase</keyword>
<name>A0A3A1YTZ2_9BURK</name>
<dbReference type="InterPro" id="IPR016909">
    <property type="entry name" value="rRNA_lsu_MeTfrase_F"/>
</dbReference>
<comment type="similarity">
    <text evidence="6">Belongs to the methyltransferase superfamily. METTL16/RlmF family.</text>
</comment>
<dbReference type="GO" id="GO:0005737">
    <property type="term" value="C:cytoplasm"/>
    <property type="evidence" value="ECO:0007669"/>
    <property type="project" value="UniProtKB-SubCell"/>
</dbReference>
<dbReference type="EC" id="2.1.1.181" evidence="6"/>
<dbReference type="PIRSF" id="PIRSF029038">
    <property type="entry name" value="Mtase_YbiN_prd"/>
    <property type="match status" value="1"/>
</dbReference>
<evidence type="ECO:0000256" key="5">
    <source>
        <dbReference type="ARBA" id="ARBA00022691"/>
    </source>
</evidence>
<keyword evidence="3 6" id="KW-0489">Methyltransferase</keyword>
<dbReference type="Gene3D" id="3.40.50.150">
    <property type="entry name" value="Vaccinia Virus protein VP39"/>
    <property type="match status" value="1"/>
</dbReference>
<protein>
    <recommendedName>
        <fullName evidence="6">Ribosomal RNA large subunit methyltransferase F</fullName>
        <ecNumber evidence="6">2.1.1.181</ecNumber>
    </recommendedName>
    <alternativeName>
        <fullName evidence="6">23S rRNA mA1618 methyltransferase</fullName>
    </alternativeName>
    <alternativeName>
        <fullName evidence="6">rRNA adenine N-6-methyltransferase</fullName>
    </alternativeName>
</protein>